<comment type="caution">
    <text evidence="7">The sequence shown here is derived from an EMBL/GenBank/DDBJ whole genome shotgun (WGS) entry which is preliminary data.</text>
</comment>
<dbReference type="PANTHER" id="PTHR43108:SF6">
    <property type="entry name" value="N-SULPHOGLUCOSAMINE SULPHOHYDROLASE"/>
    <property type="match status" value="1"/>
</dbReference>
<evidence type="ECO:0000256" key="5">
    <source>
        <dbReference type="SAM" id="MobiDB-lite"/>
    </source>
</evidence>
<gene>
    <name evidence="7" type="ORF">CTAYLR_005277</name>
</gene>
<keyword evidence="4" id="KW-0325">Glycoprotein</keyword>
<feature type="compositionally biased region" description="Basic and acidic residues" evidence="5">
    <location>
        <begin position="246"/>
        <end position="260"/>
    </location>
</feature>
<dbReference type="PANTHER" id="PTHR43108">
    <property type="entry name" value="N-ACETYLGLUCOSAMINE-6-SULFATASE FAMILY MEMBER"/>
    <property type="match status" value="1"/>
</dbReference>
<evidence type="ECO:0000313" key="7">
    <source>
        <dbReference type="EMBL" id="KAJ8608881.1"/>
    </source>
</evidence>
<comment type="similarity">
    <text evidence="1">Belongs to the sulfatase family.</text>
</comment>
<protein>
    <recommendedName>
        <fullName evidence="6">Sulfatase N-terminal domain-containing protein</fullName>
    </recommendedName>
</protein>
<feature type="region of interest" description="Disordered" evidence="5">
    <location>
        <begin position="246"/>
        <end position="279"/>
    </location>
</feature>
<dbReference type="PROSITE" id="PS00523">
    <property type="entry name" value="SULFATASE_1"/>
    <property type="match status" value="1"/>
</dbReference>
<name>A0AAD7XNA8_9STRA</name>
<keyword evidence="2" id="KW-0732">Signal</keyword>
<evidence type="ECO:0000256" key="3">
    <source>
        <dbReference type="ARBA" id="ARBA00022801"/>
    </source>
</evidence>
<keyword evidence="3" id="KW-0378">Hydrolase</keyword>
<feature type="compositionally biased region" description="Low complexity" evidence="5">
    <location>
        <begin position="685"/>
        <end position="694"/>
    </location>
</feature>
<evidence type="ECO:0000259" key="6">
    <source>
        <dbReference type="Pfam" id="PF00884"/>
    </source>
</evidence>
<keyword evidence="8" id="KW-1185">Reference proteome</keyword>
<evidence type="ECO:0000256" key="2">
    <source>
        <dbReference type="ARBA" id="ARBA00022729"/>
    </source>
</evidence>
<dbReference type="GO" id="GO:0016787">
    <property type="term" value="F:hydrolase activity"/>
    <property type="evidence" value="ECO:0007669"/>
    <property type="project" value="UniProtKB-KW"/>
</dbReference>
<dbReference type="InterPro" id="IPR017850">
    <property type="entry name" value="Alkaline_phosphatase_core_sf"/>
</dbReference>
<evidence type="ECO:0000256" key="1">
    <source>
        <dbReference type="ARBA" id="ARBA00008779"/>
    </source>
</evidence>
<dbReference type="InterPro" id="IPR024607">
    <property type="entry name" value="Sulfatase_CS"/>
</dbReference>
<dbReference type="Pfam" id="PF00884">
    <property type="entry name" value="Sulfatase"/>
    <property type="match status" value="1"/>
</dbReference>
<evidence type="ECO:0000313" key="8">
    <source>
        <dbReference type="Proteomes" id="UP001230188"/>
    </source>
</evidence>
<dbReference type="Gene3D" id="3.40.720.10">
    <property type="entry name" value="Alkaline Phosphatase, subunit A"/>
    <property type="match status" value="1"/>
</dbReference>
<feature type="region of interest" description="Disordered" evidence="5">
    <location>
        <begin position="615"/>
        <end position="694"/>
    </location>
</feature>
<feature type="compositionally biased region" description="Basic residues" evidence="5">
    <location>
        <begin position="667"/>
        <end position="679"/>
    </location>
</feature>
<feature type="domain" description="Sulfatase N-terminal" evidence="6">
    <location>
        <begin position="20"/>
        <end position="425"/>
    </location>
</feature>
<accession>A0AAD7XNA8</accession>
<dbReference type="Proteomes" id="UP001230188">
    <property type="component" value="Unassembled WGS sequence"/>
</dbReference>
<reference evidence="7" key="1">
    <citation type="submission" date="2023-01" db="EMBL/GenBank/DDBJ databases">
        <title>Metagenome sequencing of chrysophaentin producing Chrysophaeum taylorii.</title>
        <authorList>
            <person name="Davison J."/>
            <person name="Bewley C."/>
        </authorList>
    </citation>
    <scope>NUCLEOTIDE SEQUENCE</scope>
    <source>
        <strain evidence="7">NIES-1699</strain>
    </source>
</reference>
<sequence>MRVVSGLILGVVVAHGAKRPNIVVLLADDHSAETVPWRPTARLGGLNRAAGLTPRLQGLAEEGATIESYFVVLSLCTPARASLLTGLYPHAHGATHLKPVRQGKFAAIRHGLETYPEVLREAGYETALFGKWHMLQRPEGFETFAVFLNQGTYDNPILLTQETWTSGAPDSARRNVATGYSSDVVALLAVDWIGKRGDESPYLVEAHFKEAHEPWQYPHRYDECLGGVPIEVSGSWTVVARANRPRNDTCDRADDGDNSRRVSIPEPKTLTAPTTGGPLGGLARGQTLEAFASKYMSPDAKQACGRARWSHEAWHVTNLSSRRAAHAKLVSDYMKLLAALDDAVGRILDAIPSDQVDDTIVLYTSDHGYFLGEHNYYTKRLAYEESIRAPFILRYPRRVAPRAFAADALLAANVDVAPTLLDLAGCRPLKNAAHGRSIIASLLRDREPSRRRESLYYRYYDDSSEPALTALPRPSHLAVRTHTWKLILYDGLRCTAAFQNATTSERAARAVFEFYDLARDSSESRNVFAETDADIIASARRQLQAAMKDEAAEDEESARLTHGAHLPASCLAVDFGDDDAFVRCLRDAEPCPRLPSPLPAPNRRKRKFRGAIIRRAVQATTDGTDDVKKRSSTRPEIADSDSNSGGTTAKRASRRQTRNIVTTRQISAKKKINTKRRPCSSRNPVATNSTTSTAVSRYNSSAPYDLNEHTAFEPFMYLHMQKAAGNTINWVLRRVCPALGIPCETVEPNILLQKTPRLSRQRGAFVVGSVRNPFDWYVSLYAYGCARKGSLFATLRARELVPAGLGRVLDDASNTSNFQIWMRVLFHGAAAVAARHNRDYNELRVLRDARDLGIGLMTHRFASLHVENFANFSTSKRAKLRRGAINHDFFGAAGTRRRLPSHNACAMIRTESLETSLAAALGHYVAWKGLSATTEASVRANKATHATYRTYYDSATRALVEQGDGMLLDEFGYEF</sequence>
<proteinExistence type="inferred from homology"/>
<dbReference type="SUPFAM" id="SSF53649">
    <property type="entry name" value="Alkaline phosphatase-like"/>
    <property type="match status" value="1"/>
</dbReference>
<dbReference type="InterPro" id="IPR000917">
    <property type="entry name" value="Sulfatase_N"/>
</dbReference>
<dbReference type="EMBL" id="JAQMWT010000157">
    <property type="protein sequence ID" value="KAJ8608881.1"/>
    <property type="molecule type" value="Genomic_DNA"/>
</dbReference>
<dbReference type="AlphaFoldDB" id="A0AAD7XNA8"/>
<evidence type="ECO:0000256" key="4">
    <source>
        <dbReference type="ARBA" id="ARBA00023180"/>
    </source>
</evidence>
<organism evidence="7 8">
    <name type="scientific">Chrysophaeum taylorii</name>
    <dbReference type="NCBI Taxonomy" id="2483200"/>
    <lineage>
        <taxon>Eukaryota</taxon>
        <taxon>Sar</taxon>
        <taxon>Stramenopiles</taxon>
        <taxon>Ochrophyta</taxon>
        <taxon>Pelagophyceae</taxon>
        <taxon>Pelagomonadales</taxon>
        <taxon>Pelagomonadaceae</taxon>
        <taxon>Chrysophaeum</taxon>
    </lineage>
</organism>